<evidence type="ECO:0000256" key="5">
    <source>
        <dbReference type="ARBA" id="ARBA00023136"/>
    </source>
</evidence>
<evidence type="ECO:0000256" key="3">
    <source>
        <dbReference type="ARBA" id="ARBA00022989"/>
    </source>
</evidence>
<keyword evidence="8" id="KW-0807">Transducer</keyword>
<dbReference type="InterPro" id="IPR000276">
    <property type="entry name" value="GPCR_Rhodpsn"/>
</dbReference>
<dbReference type="GO" id="GO:0005886">
    <property type="term" value="C:plasma membrane"/>
    <property type="evidence" value="ECO:0007669"/>
    <property type="project" value="TreeGrafter"/>
</dbReference>
<proteinExistence type="predicted"/>
<dbReference type="Gene3D" id="1.20.1070.10">
    <property type="entry name" value="Rhodopsin 7-helix transmembrane proteins"/>
    <property type="match status" value="1"/>
</dbReference>
<dbReference type="GO" id="GO:0007200">
    <property type="term" value="P:phospholipase C-activating G protein-coupled receptor signaling pathway"/>
    <property type="evidence" value="ECO:0007669"/>
    <property type="project" value="TreeGrafter"/>
</dbReference>
<dbReference type="InterPro" id="IPR017452">
    <property type="entry name" value="GPCR_Rhodpsn_7TM"/>
</dbReference>
<accession>A0A0N4TM46</accession>
<dbReference type="AlphaFoldDB" id="A0A0N4TM46"/>
<dbReference type="PANTHER" id="PTHR24232">
    <property type="entry name" value="G-PROTEIN COUPLED RECEPTOR"/>
    <property type="match status" value="1"/>
</dbReference>
<feature type="transmembrane region" description="Helical" evidence="9">
    <location>
        <begin position="62"/>
        <end position="84"/>
    </location>
</feature>
<reference evidence="11 12" key="2">
    <citation type="submission" date="2018-11" db="EMBL/GenBank/DDBJ databases">
        <authorList>
            <consortium name="Pathogen Informatics"/>
        </authorList>
    </citation>
    <scope>NUCLEOTIDE SEQUENCE [LARGE SCALE GENOMIC DNA]</scope>
</reference>
<evidence type="ECO:0000256" key="8">
    <source>
        <dbReference type="ARBA" id="ARBA00023224"/>
    </source>
</evidence>
<dbReference type="GO" id="GO:0004930">
    <property type="term" value="F:G protein-coupled receptor activity"/>
    <property type="evidence" value="ECO:0007669"/>
    <property type="project" value="UniProtKB-KW"/>
</dbReference>
<organism evidence="13">
    <name type="scientific">Brugia pahangi</name>
    <name type="common">Filarial nematode worm</name>
    <dbReference type="NCBI Taxonomy" id="6280"/>
    <lineage>
        <taxon>Eukaryota</taxon>
        <taxon>Metazoa</taxon>
        <taxon>Ecdysozoa</taxon>
        <taxon>Nematoda</taxon>
        <taxon>Chromadorea</taxon>
        <taxon>Rhabditida</taxon>
        <taxon>Spirurina</taxon>
        <taxon>Spiruromorpha</taxon>
        <taxon>Filarioidea</taxon>
        <taxon>Onchocercidae</taxon>
        <taxon>Brugia</taxon>
    </lineage>
</organism>
<keyword evidence="12" id="KW-1185">Reference proteome</keyword>
<evidence type="ECO:0000256" key="1">
    <source>
        <dbReference type="ARBA" id="ARBA00004141"/>
    </source>
</evidence>
<keyword evidence="2 9" id="KW-0812">Transmembrane</keyword>
<evidence type="ECO:0000313" key="13">
    <source>
        <dbReference type="WBParaSite" id="BPAG_0000949601-mRNA-1"/>
    </source>
</evidence>
<protein>
    <submittedName>
        <fullName evidence="13">G_PROTEIN_RECEP_F1_2 domain-containing protein</fullName>
    </submittedName>
</protein>
<evidence type="ECO:0000256" key="7">
    <source>
        <dbReference type="ARBA" id="ARBA00023180"/>
    </source>
</evidence>
<feature type="transmembrane region" description="Helical" evidence="9">
    <location>
        <begin position="397"/>
        <end position="420"/>
    </location>
</feature>
<feature type="transmembrane region" description="Helical" evidence="9">
    <location>
        <begin position="104"/>
        <end position="123"/>
    </location>
</feature>
<feature type="transmembrane region" description="Helical" evidence="9">
    <location>
        <begin position="251"/>
        <end position="275"/>
    </location>
</feature>
<comment type="subcellular location">
    <subcellularLocation>
        <location evidence="1">Membrane</location>
        <topology evidence="1">Multi-pass membrane protein</topology>
    </subcellularLocation>
</comment>
<sequence length="444" mass="51517">MANESIESDQFTATRVSYAIESAIYALAMLLGLIVCCYTSRRFNSNYRRHIVLAARLVRFKISLTVADLIVLYVYAPTQIIWIITYNWYGGDFLCRMTKFINTFSLHLTANMQVLIAADRLYITTHLRQIHQKSHFATNQMIALAWILAITCALPQLFVFHVYILPDGKPQCVSVWTVMRFREYVQQEVAQAHHLKYTAMGLTTIGDDNITLAENFDDMINPLVDSSMLKVLEHGKNAFVMLNTCLTAYNALHLFSIYILPYSVELLCYALMLILMKQFHRDDNDAKTRQERHFWFQRTTNMPRNSICKFSIDNNPNTRNFLPHWDTNAETTDCNAININGESNRKRIYRLSMPTLNLFNRQRNESLAIEETKQRRSSVAWKNTVALARRKTRRKAFLMLTLNMIFWTPYCVMGILSTIMEFDHSGYDFLNALVVLNAVSNLLL</sequence>
<keyword evidence="4" id="KW-0297">G-protein coupled receptor</keyword>
<evidence type="ECO:0000256" key="6">
    <source>
        <dbReference type="ARBA" id="ARBA00023170"/>
    </source>
</evidence>
<feature type="transmembrane region" description="Helical" evidence="9">
    <location>
        <begin position="23"/>
        <end position="41"/>
    </location>
</feature>
<dbReference type="EMBL" id="UZAD01013157">
    <property type="protein sequence ID" value="VDN90644.1"/>
    <property type="molecule type" value="Genomic_DNA"/>
</dbReference>
<dbReference type="PROSITE" id="PS50262">
    <property type="entry name" value="G_PROTEIN_RECEP_F1_2"/>
    <property type="match status" value="1"/>
</dbReference>
<dbReference type="Proteomes" id="UP000278627">
    <property type="component" value="Unassembled WGS sequence"/>
</dbReference>
<evidence type="ECO:0000256" key="2">
    <source>
        <dbReference type="ARBA" id="ARBA00022692"/>
    </source>
</evidence>
<keyword evidence="7" id="KW-0325">Glycoprotein</keyword>
<evidence type="ECO:0000313" key="12">
    <source>
        <dbReference type="Proteomes" id="UP000278627"/>
    </source>
</evidence>
<reference evidence="13" key="1">
    <citation type="submission" date="2017-02" db="UniProtKB">
        <authorList>
            <consortium name="WormBaseParasite"/>
        </authorList>
    </citation>
    <scope>IDENTIFICATION</scope>
</reference>
<keyword evidence="3 9" id="KW-1133">Transmembrane helix</keyword>
<dbReference type="PANTHER" id="PTHR24232:SF53">
    <property type="entry name" value="G-PROTEIN COUPLED RECEPTORS FAMILY 1 PROFILE DOMAIN-CONTAINING PROTEIN"/>
    <property type="match status" value="1"/>
</dbReference>
<dbReference type="GO" id="GO:0035025">
    <property type="term" value="P:positive regulation of Rho protein signal transduction"/>
    <property type="evidence" value="ECO:0007669"/>
    <property type="project" value="TreeGrafter"/>
</dbReference>
<dbReference type="SUPFAM" id="SSF81321">
    <property type="entry name" value="Family A G protein-coupled receptor-like"/>
    <property type="match status" value="1"/>
</dbReference>
<evidence type="ECO:0000256" key="9">
    <source>
        <dbReference type="SAM" id="Phobius"/>
    </source>
</evidence>
<keyword evidence="5 9" id="KW-0472">Membrane</keyword>
<dbReference type="STRING" id="6280.A0A0N4TM46"/>
<name>A0A0N4TM46_BRUPA</name>
<evidence type="ECO:0000313" key="11">
    <source>
        <dbReference type="EMBL" id="VDN90644.1"/>
    </source>
</evidence>
<dbReference type="PRINTS" id="PR00237">
    <property type="entry name" value="GPCRRHODOPSN"/>
</dbReference>
<dbReference type="Pfam" id="PF00001">
    <property type="entry name" value="7tm_1"/>
    <property type="match status" value="1"/>
</dbReference>
<evidence type="ECO:0000259" key="10">
    <source>
        <dbReference type="PROSITE" id="PS50262"/>
    </source>
</evidence>
<feature type="domain" description="G-protein coupled receptors family 1 profile" evidence="10">
    <location>
        <begin position="28"/>
        <end position="444"/>
    </location>
</feature>
<feature type="transmembrane region" description="Helical" evidence="9">
    <location>
        <begin position="143"/>
        <end position="164"/>
    </location>
</feature>
<gene>
    <name evidence="11" type="ORF">BPAG_LOCUS9458</name>
</gene>
<evidence type="ECO:0000256" key="4">
    <source>
        <dbReference type="ARBA" id="ARBA00023040"/>
    </source>
</evidence>
<keyword evidence="6" id="KW-0675">Receptor</keyword>
<dbReference type="WBParaSite" id="BPAG_0000949601-mRNA-1">
    <property type="protein sequence ID" value="BPAG_0000949601-mRNA-1"/>
    <property type="gene ID" value="BPAG_0000949601"/>
</dbReference>